<dbReference type="EMBL" id="BBMZ01000033">
    <property type="protein sequence ID" value="GAL60242.1"/>
    <property type="molecule type" value="Genomic_DNA"/>
</dbReference>
<dbReference type="OrthoDB" id="6630475at2"/>
<evidence type="ECO:0000313" key="2">
    <source>
        <dbReference type="Proteomes" id="UP000029462"/>
    </source>
</evidence>
<protein>
    <submittedName>
        <fullName evidence="1">Biofilm regulator BssR</fullName>
    </submittedName>
</protein>
<dbReference type="RefSeq" id="WP_042395402.1">
    <property type="nucleotide sequence ID" value="NZ_BBMZ01000033.1"/>
</dbReference>
<dbReference type="STRING" id="1115515.EV102420_33_00210"/>
<organism evidence="1 2">
    <name type="scientific">Pseudescherichia vulneris NBRC 102420</name>
    <dbReference type="NCBI Taxonomy" id="1115515"/>
    <lineage>
        <taxon>Bacteria</taxon>
        <taxon>Pseudomonadati</taxon>
        <taxon>Pseudomonadota</taxon>
        <taxon>Gammaproteobacteria</taxon>
        <taxon>Enterobacterales</taxon>
        <taxon>Enterobacteriaceae</taxon>
        <taxon>Pseudescherichia</taxon>
    </lineage>
</organism>
<dbReference type="Pfam" id="PF10799">
    <property type="entry name" value="YliH"/>
    <property type="match status" value="1"/>
</dbReference>
<dbReference type="eggNOG" id="ENOG5031FBS">
    <property type="taxonomic scope" value="Bacteria"/>
</dbReference>
<gene>
    <name evidence="1" type="primary">bssR</name>
    <name evidence="1" type="ORF">EV102420_33_00210</name>
</gene>
<dbReference type="Proteomes" id="UP000029462">
    <property type="component" value="Unassembled WGS sequence"/>
</dbReference>
<dbReference type="AlphaFoldDB" id="A0A090VYB3"/>
<evidence type="ECO:0000313" key="1">
    <source>
        <dbReference type="EMBL" id="GAL60242.1"/>
    </source>
</evidence>
<keyword evidence="2" id="KW-1185">Reference proteome</keyword>
<sequence length="128" mass="14297">MIVDRQKRSLLRKLANASIDLAAYVQLRKAKGYMSVSESNYLRDSFFELSTQIRGLERHAYVVPDAREREALCLAEGALSAAGICLMSGHHDCPNYIAVNVETLDRCLKTLNVCIQNLNEQAPLVIES</sequence>
<dbReference type="InterPro" id="IPR020359">
    <property type="entry name" value="Biofilm_regulator_BssR"/>
</dbReference>
<name>A0A090VYB3_PSEVU</name>
<accession>A0A090VYB3</accession>
<comment type="caution">
    <text evidence="1">The sequence shown here is derived from an EMBL/GenBank/DDBJ whole genome shotgun (WGS) entry which is preliminary data.</text>
</comment>
<reference evidence="1 2" key="1">
    <citation type="submission" date="2014-09" db="EMBL/GenBank/DDBJ databases">
        <title>Whole genome shotgun sequence of Escherichia vulneris NBRC 102420.</title>
        <authorList>
            <person name="Yoshida Y."/>
            <person name="Hosoyama A."/>
            <person name="Tsuchikane K."/>
            <person name="Ohji S."/>
            <person name="Ichikawa N."/>
            <person name="Kimura A."/>
            <person name="Yamazoe A."/>
            <person name="Ezaki T."/>
            <person name="Fujita N."/>
        </authorList>
    </citation>
    <scope>NUCLEOTIDE SEQUENCE [LARGE SCALE GENOMIC DNA]</scope>
    <source>
        <strain evidence="1 2">NBRC 102420</strain>
    </source>
</reference>
<proteinExistence type="predicted"/>